<dbReference type="PANTHER" id="PTHR36847">
    <property type="entry name" value="AMIDOLIGASE ENZYME"/>
    <property type="match status" value="1"/>
</dbReference>
<dbReference type="Pfam" id="PF12224">
    <property type="entry name" value="Amidoligase_2"/>
    <property type="match status" value="1"/>
</dbReference>
<accession>K0SMD3</accession>
<organism evidence="1 2">
    <name type="scientific">Thalassiosira oceanica</name>
    <name type="common">Marine diatom</name>
    <dbReference type="NCBI Taxonomy" id="159749"/>
    <lineage>
        <taxon>Eukaryota</taxon>
        <taxon>Sar</taxon>
        <taxon>Stramenopiles</taxon>
        <taxon>Ochrophyta</taxon>
        <taxon>Bacillariophyta</taxon>
        <taxon>Coscinodiscophyceae</taxon>
        <taxon>Thalassiosirophycidae</taxon>
        <taxon>Thalassiosirales</taxon>
        <taxon>Thalassiosiraceae</taxon>
        <taxon>Thalassiosira</taxon>
    </lineage>
</organism>
<protein>
    <submittedName>
        <fullName evidence="1">Uncharacterized protein</fullName>
    </submittedName>
</protein>
<comment type="caution">
    <text evidence="1">The sequence shown here is derived from an EMBL/GenBank/DDBJ whole genome shotgun (WGS) entry which is preliminary data.</text>
</comment>
<name>K0SMD3_THAOC</name>
<keyword evidence="2" id="KW-1185">Reference proteome</keyword>
<evidence type="ECO:0000313" key="2">
    <source>
        <dbReference type="Proteomes" id="UP000266841"/>
    </source>
</evidence>
<evidence type="ECO:0000313" key="1">
    <source>
        <dbReference type="EMBL" id="EJK67473.1"/>
    </source>
</evidence>
<dbReference type="OrthoDB" id="43412at2759"/>
<reference evidence="1 2" key="1">
    <citation type="journal article" date="2012" name="Genome Biol.">
        <title>Genome and low-iron response of an oceanic diatom adapted to chronic iron limitation.</title>
        <authorList>
            <person name="Lommer M."/>
            <person name="Specht M."/>
            <person name="Roy A.S."/>
            <person name="Kraemer L."/>
            <person name="Andreson R."/>
            <person name="Gutowska M.A."/>
            <person name="Wolf J."/>
            <person name="Bergner S.V."/>
            <person name="Schilhabel M.B."/>
            <person name="Klostermeier U.C."/>
            <person name="Beiko R.G."/>
            <person name="Rosenstiel P."/>
            <person name="Hippler M."/>
            <person name="Laroche J."/>
        </authorList>
    </citation>
    <scope>NUCLEOTIDE SEQUENCE [LARGE SCALE GENOMIC DNA]</scope>
    <source>
        <strain evidence="1 2">CCMP1005</strain>
    </source>
</reference>
<dbReference type="EMBL" id="AGNL01013041">
    <property type="protein sequence ID" value="EJK67473.1"/>
    <property type="molecule type" value="Genomic_DNA"/>
</dbReference>
<dbReference type="Proteomes" id="UP000266841">
    <property type="component" value="Unassembled WGS sequence"/>
</dbReference>
<feature type="non-terminal residue" evidence="1">
    <location>
        <position position="138"/>
    </location>
</feature>
<dbReference type="PANTHER" id="PTHR36847:SF1">
    <property type="entry name" value="AMIDOLIGASE ENZYME"/>
    <property type="match status" value="1"/>
</dbReference>
<sequence>MKKICQNYCKYEIAIDSIMPPSRRGSRNEYSKSNRLAVGDYDGASNRTIHNNISQCQSLAELGNLISPSKYHKLNLRPIVDGRQTTIEFRQHSGTYSKDKVKNWVRFCMAFVQNSAKLRAPSYITKNHSEEKLFEMMF</sequence>
<dbReference type="InterPro" id="IPR022025">
    <property type="entry name" value="Amidoligase_2"/>
</dbReference>
<proteinExistence type="predicted"/>
<dbReference type="AlphaFoldDB" id="K0SMD3"/>
<gene>
    <name evidence="1" type="ORF">THAOC_11487</name>
</gene>